<evidence type="ECO:0000313" key="1">
    <source>
        <dbReference type="EMBL" id="KYQ57064.1"/>
    </source>
</evidence>
<accession>A0A151X9Q7</accession>
<reference evidence="1 2" key="1">
    <citation type="submission" date="2015-09" db="EMBL/GenBank/DDBJ databases">
        <title>Trachymyrmex zeteki WGS genome.</title>
        <authorList>
            <person name="Nygaard S."/>
            <person name="Hu H."/>
            <person name="Boomsma J."/>
            <person name="Zhang G."/>
        </authorList>
    </citation>
    <scope>NUCLEOTIDE SEQUENCE [LARGE SCALE GENOMIC DNA]</scope>
    <source>
        <strain evidence="1">Tzet28-1</strain>
        <tissue evidence="1">Whole body</tissue>
    </source>
</reference>
<dbReference type="EMBL" id="KQ982373">
    <property type="protein sequence ID" value="KYQ57064.1"/>
    <property type="molecule type" value="Genomic_DNA"/>
</dbReference>
<keyword evidence="2" id="KW-1185">Reference proteome</keyword>
<dbReference type="Proteomes" id="UP000075809">
    <property type="component" value="Unassembled WGS sequence"/>
</dbReference>
<gene>
    <name evidence="1" type="ORF">ALC60_04052</name>
</gene>
<dbReference type="AlphaFoldDB" id="A0A151X9Q7"/>
<sequence>MADLSGQRRLNAIIIYRWNEMDEKEKEKARAPPRGATNPMFAMKRCHSRAQKIRANFIKSIIFQRSVNRTAAYFTVDINALVYLKSHPRCELVNTAKIARRTVEDMDFCQILFVTIDIVGGGFRSFVAFRNEAWNTVVSGVRPEGLLAGVSAHVHFHSFRSMCMAFTRISDTCKAQSRGSCRLWGVAGMQSNSIHNLRSFEWNYARASNVAAKRIFGFVVRNIALGRRGNREGQRETSAKFSDVATTTATASFANADELNCAAVKKQLLQSRISIVANVKSAWI</sequence>
<organism evidence="1 2">
    <name type="scientific">Mycetomoellerius zeteki</name>
    <dbReference type="NCBI Taxonomy" id="64791"/>
    <lineage>
        <taxon>Eukaryota</taxon>
        <taxon>Metazoa</taxon>
        <taxon>Ecdysozoa</taxon>
        <taxon>Arthropoda</taxon>
        <taxon>Hexapoda</taxon>
        <taxon>Insecta</taxon>
        <taxon>Pterygota</taxon>
        <taxon>Neoptera</taxon>
        <taxon>Endopterygota</taxon>
        <taxon>Hymenoptera</taxon>
        <taxon>Apocrita</taxon>
        <taxon>Aculeata</taxon>
        <taxon>Formicoidea</taxon>
        <taxon>Formicidae</taxon>
        <taxon>Myrmicinae</taxon>
        <taxon>Mycetomoellerius</taxon>
    </lineage>
</organism>
<protein>
    <submittedName>
        <fullName evidence="1">Uncharacterized protein</fullName>
    </submittedName>
</protein>
<evidence type="ECO:0000313" key="2">
    <source>
        <dbReference type="Proteomes" id="UP000075809"/>
    </source>
</evidence>
<proteinExistence type="predicted"/>
<name>A0A151X9Q7_9HYME</name>